<protein>
    <submittedName>
        <fullName evidence="1">Uncharacterized protein</fullName>
    </submittedName>
</protein>
<keyword evidence="2" id="KW-1185">Reference proteome</keyword>
<proteinExistence type="predicted"/>
<comment type="caution">
    <text evidence="1">The sequence shown here is derived from an EMBL/GenBank/DDBJ whole genome shotgun (WGS) entry which is preliminary data.</text>
</comment>
<accession>A0AC61RNA0</accession>
<dbReference type="EMBL" id="SRYB01000001">
    <property type="protein sequence ID" value="TGY81109.1"/>
    <property type="molecule type" value="Genomic_DNA"/>
</dbReference>
<sequence>MPLIMTKEEIVMNSRLKEMLEDGQIPFEDGLWIDTYNKGVNPDVAGTLRTTIDSANMHYVMEQIPFNTAENGLAYTITTRYGAMCASNLIDGNFPMTGILTIDNPTLEMKRLIESGYLNFDKGMPKEPTKKSCAMRRRGSIPPFHQEVEIGDDVANAITTVQKDSMVFESVEDPSIICLMPWNRPGGDVGDISPSITSSAWEHNNYVKIPNPMVMADPRKNYGKFAPSSESSPTLLSTDYKSPHLVMEASMERIPFEITQAAEKLRLIAAASRSQEIGVTINPDFSLRPHKLNRAKDGISEYCTDYDESIGSTNISARPNNVYGKTTRFRIRKLTPRECYRLMDVPEEKIDRLLSSGISKSQHYKLAGNSIVVACLYHIFKNLFTNEIPQNQQLSLF</sequence>
<organism evidence="1 2">
    <name type="scientific">Lepagella muris</name>
    <dbReference type="NCBI Taxonomy" id="3032870"/>
    <lineage>
        <taxon>Bacteria</taxon>
        <taxon>Pseudomonadati</taxon>
        <taxon>Bacteroidota</taxon>
        <taxon>Bacteroidia</taxon>
        <taxon>Bacteroidales</taxon>
        <taxon>Muribaculaceae</taxon>
        <taxon>Lepagella</taxon>
    </lineage>
</organism>
<reference evidence="1" key="1">
    <citation type="submission" date="2019-04" db="EMBL/GenBank/DDBJ databases">
        <title>Microbes associate with the intestines of laboratory mice.</title>
        <authorList>
            <person name="Navarre W."/>
            <person name="Wong E."/>
            <person name="Huang K."/>
            <person name="Tropini C."/>
            <person name="Ng K."/>
            <person name="Yu B."/>
        </authorList>
    </citation>
    <scope>NUCLEOTIDE SEQUENCE</scope>
    <source>
        <strain evidence="1">NM04_E33</strain>
    </source>
</reference>
<evidence type="ECO:0000313" key="1">
    <source>
        <dbReference type="EMBL" id="TGY81109.1"/>
    </source>
</evidence>
<name>A0AC61RNA0_9BACT</name>
<evidence type="ECO:0000313" key="2">
    <source>
        <dbReference type="Proteomes" id="UP000306319"/>
    </source>
</evidence>
<dbReference type="Proteomes" id="UP000306319">
    <property type="component" value="Unassembled WGS sequence"/>
</dbReference>
<gene>
    <name evidence="1" type="ORF">E5331_01085</name>
</gene>